<evidence type="ECO:0000313" key="1">
    <source>
        <dbReference type="EMBL" id="KRX13142.1"/>
    </source>
</evidence>
<feature type="non-terminal residue" evidence="1">
    <location>
        <position position="117"/>
    </location>
</feature>
<protein>
    <submittedName>
        <fullName evidence="1">Uncharacterized protein</fullName>
    </submittedName>
</protein>
<dbReference type="AlphaFoldDB" id="A0A0V0RF71"/>
<organism evidence="1 2">
    <name type="scientific">Trichinella nelsoni</name>
    <dbReference type="NCBI Taxonomy" id="6336"/>
    <lineage>
        <taxon>Eukaryota</taxon>
        <taxon>Metazoa</taxon>
        <taxon>Ecdysozoa</taxon>
        <taxon>Nematoda</taxon>
        <taxon>Enoplea</taxon>
        <taxon>Dorylaimia</taxon>
        <taxon>Trichinellida</taxon>
        <taxon>Trichinellidae</taxon>
        <taxon>Trichinella</taxon>
    </lineage>
</organism>
<evidence type="ECO:0000313" key="2">
    <source>
        <dbReference type="Proteomes" id="UP000054630"/>
    </source>
</evidence>
<dbReference type="Proteomes" id="UP000054630">
    <property type="component" value="Unassembled WGS sequence"/>
</dbReference>
<accession>A0A0V0RF71</accession>
<comment type="caution">
    <text evidence="1">The sequence shown here is derived from an EMBL/GenBank/DDBJ whole genome shotgun (WGS) entry which is preliminary data.</text>
</comment>
<dbReference type="EMBL" id="JYDL01000220">
    <property type="protein sequence ID" value="KRX13142.1"/>
    <property type="molecule type" value="Genomic_DNA"/>
</dbReference>
<gene>
    <name evidence="1" type="ORF">T07_2214</name>
</gene>
<proteinExistence type="predicted"/>
<sequence length="117" mass="12924">LIGDPTVQIRCSVTLVNPGVVRKIFLKKDTMFWYVSAQLGRSRCWDYRLEFGMAHMRASSSWSEFSLSDSFPTPHDCAGLSARYLKLGPFSSVAHDGGPIHLGQSSLNAFQNGNSVL</sequence>
<reference evidence="1 2" key="1">
    <citation type="submission" date="2015-01" db="EMBL/GenBank/DDBJ databases">
        <title>Evolution of Trichinella species and genotypes.</title>
        <authorList>
            <person name="Korhonen P.K."/>
            <person name="Edoardo P."/>
            <person name="Giuseppe L.R."/>
            <person name="Gasser R.B."/>
        </authorList>
    </citation>
    <scope>NUCLEOTIDE SEQUENCE [LARGE SCALE GENOMIC DNA]</scope>
    <source>
        <strain evidence="1">ISS37</strain>
    </source>
</reference>
<keyword evidence="2" id="KW-1185">Reference proteome</keyword>
<dbReference type="OrthoDB" id="10609121at2759"/>
<feature type="non-terminal residue" evidence="1">
    <location>
        <position position="1"/>
    </location>
</feature>
<name>A0A0V0RF71_9BILA</name>